<name>A0AAE0KNI0_9CHLO</name>
<keyword evidence="2" id="KW-1185">Reference proteome</keyword>
<proteinExistence type="predicted"/>
<accession>A0AAE0KNI0</accession>
<dbReference type="PANTHER" id="PTHR34133">
    <property type="entry name" value="OS07G0633000 PROTEIN"/>
    <property type="match status" value="1"/>
</dbReference>
<evidence type="ECO:0000313" key="1">
    <source>
        <dbReference type="EMBL" id="KAK3254839.1"/>
    </source>
</evidence>
<comment type="caution">
    <text evidence="1">The sequence shown here is derived from an EMBL/GenBank/DDBJ whole genome shotgun (WGS) entry which is preliminary data.</text>
</comment>
<organism evidence="1 2">
    <name type="scientific">Cymbomonas tetramitiformis</name>
    <dbReference type="NCBI Taxonomy" id="36881"/>
    <lineage>
        <taxon>Eukaryota</taxon>
        <taxon>Viridiplantae</taxon>
        <taxon>Chlorophyta</taxon>
        <taxon>Pyramimonadophyceae</taxon>
        <taxon>Pyramimonadales</taxon>
        <taxon>Pyramimonadaceae</taxon>
        <taxon>Cymbomonas</taxon>
    </lineage>
</organism>
<dbReference type="PANTHER" id="PTHR34133:SF8">
    <property type="entry name" value="OS07G0633000 PROTEIN"/>
    <property type="match status" value="1"/>
</dbReference>
<reference evidence="1 2" key="1">
    <citation type="journal article" date="2015" name="Genome Biol. Evol.">
        <title>Comparative Genomics of a Bacterivorous Green Alga Reveals Evolutionary Causalities and Consequences of Phago-Mixotrophic Mode of Nutrition.</title>
        <authorList>
            <person name="Burns J.A."/>
            <person name="Paasch A."/>
            <person name="Narechania A."/>
            <person name="Kim E."/>
        </authorList>
    </citation>
    <scope>NUCLEOTIDE SEQUENCE [LARGE SCALE GENOMIC DNA]</scope>
    <source>
        <strain evidence="1 2">PLY_AMNH</strain>
    </source>
</reference>
<sequence length="279" mass="31505">MKTFKTSRTLALPVRNENTKHPVNAYLQEVERVVYVTFPDEKRRSLIEEGKWRVELLPYQFFWIQFQAVNTVEAWAEPECMRIKVTDLRLEGTPPELDLNRKLMFNLDGELRVIRPKSSASGLPCRLAGKVEMQLSADVPDAFMFAPGLDQVSQSLMDTVLENLEGALVKIVGIPMGTSCAGFIANLYCFTYELAFMRRLVEAGDFHDAHSHIMGYWHLVVNGDGQWSALDDGMWLSLWYPSDGCCLFDRAIRGFVCGSLFGSVLDSSDACPPCVQCSW</sequence>
<dbReference type="EMBL" id="LGRX02023149">
    <property type="protein sequence ID" value="KAK3254839.1"/>
    <property type="molecule type" value="Genomic_DNA"/>
</dbReference>
<dbReference type="Proteomes" id="UP001190700">
    <property type="component" value="Unassembled WGS sequence"/>
</dbReference>
<evidence type="ECO:0000313" key="2">
    <source>
        <dbReference type="Proteomes" id="UP001190700"/>
    </source>
</evidence>
<dbReference type="AlphaFoldDB" id="A0AAE0KNI0"/>
<dbReference type="InterPro" id="IPR018971">
    <property type="entry name" value="DUF1997"/>
</dbReference>
<gene>
    <name evidence="1" type="ORF">CYMTET_35962</name>
</gene>
<protein>
    <submittedName>
        <fullName evidence="1">Uncharacterized protein</fullName>
    </submittedName>
</protein>
<dbReference type="Pfam" id="PF09366">
    <property type="entry name" value="DUF1997"/>
    <property type="match status" value="1"/>
</dbReference>